<feature type="region of interest" description="Disordered" evidence="1">
    <location>
        <begin position="1"/>
        <end position="39"/>
    </location>
</feature>
<proteinExistence type="predicted"/>
<accession>A0ABN9PJH5</accession>
<protein>
    <submittedName>
        <fullName evidence="2">Uncharacterized protein</fullName>
    </submittedName>
</protein>
<dbReference type="Proteomes" id="UP001189429">
    <property type="component" value="Unassembled WGS sequence"/>
</dbReference>
<comment type="caution">
    <text evidence="2">The sequence shown here is derived from an EMBL/GenBank/DDBJ whole genome shotgun (WGS) entry which is preliminary data.</text>
</comment>
<organism evidence="2 3">
    <name type="scientific">Prorocentrum cordatum</name>
    <dbReference type="NCBI Taxonomy" id="2364126"/>
    <lineage>
        <taxon>Eukaryota</taxon>
        <taxon>Sar</taxon>
        <taxon>Alveolata</taxon>
        <taxon>Dinophyceae</taxon>
        <taxon>Prorocentrales</taxon>
        <taxon>Prorocentraceae</taxon>
        <taxon>Prorocentrum</taxon>
    </lineage>
</organism>
<evidence type="ECO:0000313" key="2">
    <source>
        <dbReference type="EMBL" id="CAK0791541.1"/>
    </source>
</evidence>
<evidence type="ECO:0000256" key="1">
    <source>
        <dbReference type="SAM" id="MobiDB-lite"/>
    </source>
</evidence>
<sequence>MKGSGSGGAGDNCQQRDENAVKRRRANPPQLGATYSQHSGGDCVAWGSDGAELRAASSSAGDEVELRAASGSASCTMVGSGLCDGISVDSLCWAKYPKDQGATAHCDGGLQGWSCVVGGGRRPPEACLSFSIGSARCTTTAGTSPAARTTRRAATTGA</sequence>
<dbReference type="EMBL" id="CAUYUJ010000604">
    <property type="protein sequence ID" value="CAK0791541.1"/>
    <property type="molecule type" value="Genomic_DNA"/>
</dbReference>
<evidence type="ECO:0000313" key="3">
    <source>
        <dbReference type="Proteomes" id="UP001189429"/>
    </source>
</evidence>
<gene>
    <name evidence="2" type="ORF">PCOR1329_LOCUS2404</name>
</gene>
<keyword evidence="3" id="KW-1185">Reference proteome</keyword>
<feature type="compositionally biased region" description="Gly residues" evidence="1">
    <location>
        <begin position="1"/>
        <end position="10"/>
    </location>
</feature>
<reference evidence="2" key="1">
    <citation type="submission" date="2023-10" db="EMBL/GenBank/DDBJ databases">
        <authorList>
            <person name="Chen Y."/>
            <person name="Shah S."/>
            <person name="Dougan E. K."/>
            <person name="Thang M."/>
            <person name="Chan C."/>
        </authorList>
    </citation>
    <scope>NUCLEOTIDE SEQUENCE [LARGE SCALE GENOMIC DNA]</scope>
</reference>
<name>A0ABN9PJH5_9DINO</name>